<evidence type="ECO:0000313" key="1">
    <source>
        <dbReference type="EMBL" id="QOV06076.1"/>
    </source>
</evidence>
<name>A0A7S6U2Z8_9CAUD</name>
<organism evidence="1 2">
    <name type="scientific">Rhizobium phage Pasto</name>
    <dbReference type="NCBI Taxonomy" id="2767575"/>
    <lineage>
        <taxon>Viruses</taxon>
        <taxon>Duplodnaviria</taxon>
        <taxon>Heunggongvirae</taxon>
        <taxon>Uroviricota</taxon>
        <taxon>Caudoviricetes</taxon>
        <taxon>Autographivirales</taxon>
        <taxon>Autographivirales incertae sedis</taxon>
        <taxon>Pastovirus</taxon>
        <taxon>Pastovirus pasto</taxon>
    </lineage>
</organism>
<dbReference type="Proteomes" id="UP000593603">
    <property type="component" value="Segment"/>
</dbReference>
<evidence type="ECO:0000313" key="2">
    <source>
        <dbReference type="Proteomes" id="UP000593603"/>
    </source>
</evidence>
<sequence length="80" mass="9065">MRGPFLNLFCNTNRDPAMIAQSTLFISRVSAAMAAERYLRENSGVRKIEVCPATRRDVDTREVESGFTVRLIGKTGRRFL</sequence>
<proteinExistence type="predicted"/>
<reference evidence="1 2" key="1">
    <citation type="submission" date="2020-07" db="EMBL/GenBank/DDBJ databases">
        <title>Complete genome sequence of Rhizobium japonicum phage Pasto.</title>
        <authorList>
            <person name="Manuel N.S."/>
            <person name="Ravindran A."/>
            <person name="Newkirk H."/>
            <person name="Gonzalez C."/>
            <person name="Young R."/>
            <person name="Liu M."/>
        </authorList>
    </citation>
    <scope>NUCLEOTIDE SEQUENCE [LARGE SCALE GENOMIC DNA]</scope>
</reference>
<protein>
    <submittedName>
        <fullName evidence="1">Uncharacterized protein</fullName>
    </submittedName>
</protein>
<accession>A0A7S6U2Z8</accession>
<dbReference type="EMBL" id="MT708545">
    <property type="protein sequence ID" value="QOV06076.1"/>
    <property type="molecule type" value="Genomic_DNA"/>
</dbReference>
<gene>
    <name evidence="1" type="ORF">CPT_Pasto_001</name>
</gene>
<keyword evidence="2" id="KW-1185">Reference proteome</keyword>